<dbReference type="Pfam" id="PF13439">
    <property type="entry name" value="Glyco_transf_4"/>
    <property type="match status" value="1"/>
</dbReference>
<evidence type="ECO:0000259" key="2">
    <source>
        <dbReference type="Pfam" id="PF00534"/>
    </source>
</evidence>
<dbReference type="Proteomes" id="UP000531594">
    <property type="component" value="Unassembled WGS sequence"/>
</dbReference>
<feature type="domain" description="Glycosyl transferase family 1" evidence="2">
    <location>
        <begin position="200"/>
        <end position="360"/>
    </location>
</feature>
<evidence type="ECO:0000313" key="5">
    <source>
        <dbReference type="Proteomes" id="UP000531594"/>
    </source>
</evidence>
<evidence type="ECO:0000259" key="3">
    <source>
        <dbReference type="Pfam" id="PF13439"/>
    </source>
</evidence>
<dbReference type="PANTHER" id="PTHR12526">
    <property type="entry name" value="GLYCOSYLTRANSFERASE"/>
    <property type="match status" value="1"/>
</dbReference>
<sequence length="381" mass="43928">MKKILILNIGTNIGGIESSLINFLHYLSGKNYHVDLVLWKDSGPLYQLIPSSVHIIHGLSPGSLKTILRTPGMLKKGKRILWYTVLKILHYFKKPWFILKRIPKHYDVAISYCQNGYSPYYLIDKVSADKRYMWYHHGSYEKKGKDYKIDTQYYPRLDGIIAVSTSCKEAVAEKFPYMDNKISVINNIINIDRIREKAKEKIFDIDKEKDKFMFVTVSRFSYEKGIDVAIKTAAELKRAGCPFIWYFIGTGEDMEKIKMMVKERQLEDTCILLGEKTNPFPYVSLADIYIQTTRVEAHPITIAEAMVLQKVIVATKIPAITAMLEDGYLGEVCPLDERLFADAILKLVKRSADRTKYIDRLKQFPMTNQAAFHAIDELINL</sequence>
<proteinExistence type="inferred from homology"/>
<dbReference type="CDD" id="cd03811">
    <property type="entry name" value="GT4_GT28_WabH-like"/>
    <property type="match status" value="1"/>
</dbReference>
<evidence type="ECO:0000313" key="4">
    <source>
        <dbReference type="EMBL" id="MBB6446835.1"/>
    </source>
</evidence>
<keyword evidence="4" id="KW-0808">Transferase</keyword>
<dbReference type="RefSeq" id="WP_184528180.1">
    <property type="nucleotide sequence ID" value="NZ_JACHGK010000013.1"/>
</dbReference>
<dbReference type="Gene3D" id="3.40.50.2000">
    <property type="entry name" value="Glycogen Phosphorylase B"/>
    <property type="match status" value="2"/>
</dbReference>
<dbReference type="EMBL" id="JACHGK010000013">
    <property type="protein sequence ID" value="MBB6446835.1"/>
    <property type="molecule type" value="Genomic_DNA"/>
</dbReference>
<protein>
    <submittedName>
        <fullName evidence="4">Glycosyltransferase involved in cell wall biosynthesis</fullName>
    </submittedName>
</protein>
<gene>
    <name evidence="4" type="ORF">HNR53_003499</name>
</gene>
<dbReference type="AlphaFoldDB" id="A0A7X0HTZ1"/>
<accession>A0A7X0HTZ1</accession>
<evidence type="ECO:0000256" key="1">
    <source>
        <dbReference type="ARBA" id="ARBA00009481"/>
    </source>
</evidence>
<keyword evidence="5" id="KW-1185">Reference proteome</keyword>
<name>A0A7X0HTZ1_9BACI</name>
<comment type="caution">
    <text evidence="4">The sequence shown here is derived from an EMBL/GenBank/DDBJ whole genome shotgun (WGS) entry which is preliminary data.</text>
</comment>
<reference evidence="4 5" key="1">
    <citation type="submission" date="2020-08" db="EMBL/GenBank/DDBJ databases">
        <title>Genomic Encyclopedia of Type Strains, Phase IV (KMG-IV): sequencing the most valuable type-strain genomes for metagenomic binning, comparative biology and taxonomic classification.</title>
        <authorList>
            <person name="Goeker M."/>
        </authorList>
    </citation>
    <scope>NUCLEOTIDE SEQUENCE [LARGE SCALE GENOMIC DNA]</scope>
    <source>
        <strain evidence="4 5">DSM 5391</strain>
    </source>
</reference>
<dbReference type="InterPro" id="IPR001296">
    <property type="entry name" value="Glyco_trans_1"/>
</dbReference>
<dbReference type="Pfam" id="PF00534">
    <property type="entry name" value="Glycos_transf_1"/>
    <property type="match status" value="1"/>
</dbReference>
<dbReference type="InterPro" id="IPR028098">
    <property type="entry name" value="Glyco_trans_4-like_N"/>
</dbReference>
<feature type="domain" description="Glycosyltransferase subfamily 4-like N-terminal" evidence="3">
    <location>
        <begin position="13"/>
        <end position="193"/>
    </location>
</feature>
<comment type="similarity">
    <text evidence="1">Belongs to the glycosyltransferase group 1 family. Glycosyltransferase 4 subfamily.</text>
</comment>
<dbReference type="GO" id="GO:0016757">
    <property type="term" value="F:glycosyltransferase activity"/>
    <property type="evidence" value="ECO:0007669"/>
    <property type="project" value="InterPro"/>
</dbReference>
<organism evidence="4 5">
    <name type="scientific">Bacillus benzoevorans</name>
    <dbReference type="NCBI Taxonomy" id="1456"/>
    <lineage>
        <taxon>Bacteria</taxon>
        <taxon>Bacillati</taxon>
        <taxon>Bacillota</taxon>
        <taxon>Bacilli</taxon>
        <taxon>Bacillales</taxon>
        <taxon>Bacillaceae</taxon>
        <taxon>Bacillus</taxon>
    </lineage>
</organism>
<dbReference type="PANTHER" id="PTHR12526:SF630">
    <property type="entry name" value="GLYCOSYLTRANSFERASE"/>
    <property type="match status" value="1"/>
</dbReference>
<dbReference type="SUPFAM" id="SSF53756">
    <property type="entry name" value="UDP-Glycosyltransferase/glycogen phosphorylase"/>
    <property type="match status" value="1"/>
</dbReference>